<reference evidence="9 10" key="1">
    <citation type="submission" date="2015-07" db="EMBL/GenBank/DDBJ databases">
        <title>Draft genome sequence of the Amantichitinum ursilacus IGB-41, a new chitin-degrading bacterium.</title>
        <authorList>
            <person name="Kirstahler P."/>
            <person name="Guenther M."/>
            <person name="Grumaz C."/>
            <person name="Rupp S."/>
            <person name="Zibek S."/>
            <person name="Sohn K."/>
        </authorList>
    </citation>
    <scope>NUCLEOTIDE SEQUENCE [LARGE SCALE GENOMIC DNA]</scope>
    <source>
        <strain evidence="9 10">IGB-41</strain>
    </source>
</reference>
<keyword evidence="5 6" id="KW-0408">Iron</keyword>
<dbReference type="InterPro" id="IPR009056">
    <property type="entry name" value="Cyt_c-like_dom"/>
</dbReference>
<keyword evidence="1" id="KW-0813">Transport</keyword>
<dbReference type="Gene3D" id="1.10.760.10">
    <property type="entry name" value="Cytochrome c-like domain"/>
    <property type="match status" value="2"/>
</dbReference>
<dbReference type="Proteomes" id="UP000037939">
    <property type="component" value="Unassembled WGS sequence"/>
</dbReference>
<keyword evidence="3 6" id="KW-0479">Metal-binding</keyword>
<dbReference type="STRING" id="857265.WG78_13065"/>
<proteinExistence type="predicted"/>
<dbReference type="Pfam" id="PF13442">
    <property type="entry name" value="Cytochrome_CBB3"/>
    <property type="match status" value="2"/>
</dbReference>
<dbReference type="GO" id="GO:0020037">
    <property type="term" value="F:heme binding"/>
    <property type="evidence" value="ECO:0007669"/>
    <property type="project" value="InterPro"/>
</dbReference>
<keyword evidence="4" id="KW-0249">Electron transport</keyword>
<keyword evidence="7" id="KW-1133">Transmembrane helix</keyword>
<dbReference type="PRINTS" id="PR00607">
    <property type="entry name" value="CYTCHROMECIE"/>
</dbReference>
<dbReference type="PROSITE" id="PS51007">
    <property type="entry name" value="CYTC"/>
    <property type="match status" value="2"/>
</dbReference>
<evidence type="ECO:0000313" key="9">
    <source>
        <dbReference type="EMBL" id="KPC52778.1"/>
    </source>
</evidence>
<name>A0A0N0XKY9_9NEIS</name>
<dbReference type="PANTHER" id="PTHR40942:SF4">
    <property type="entry name" value="CYTOCHROME C5"/>
    <property type="match status" value="1"/>
</dbReference>
<comment type="caution">
    <text evidence="9">The sequence shown here is derived from an EMBL/GenBank/DDBJ whole genome shotgun (WGS) entry which is preliminary data.</text>
</comment>
<evidence type="ECO:0000256" key="6">
    <source>
        <dbReference type="PROSITE-ProRule" id="PRU00433"/>
    </source>
</evidence>
<dbReference type="GO" id="GO:0009055">
    <property type="term" value="F:electron transfer activity"/>
    <property type="evidence" value="ECO:0007669"/>
    <property type="project" value="InterPro"/>
</dbReference>
<dbReference type="PANTHER" id="PTHR40942">
    <property type="match status" value="1"/>
</dbReference>
<evidence type="ECO:0000256" key="7">
    <source>
        <dbReference type="SAM" id="Phobius"/>
    </source>
</evidence>
<keyword evidence="10" id="KW-1185">Reference proteome</keyword>
<evidence type="ECO:0000256" key="5">
    <source>
        <dbReference type="ARBA" id="ARBA00023004"/>
    </source>
</evidence>
<dbReference type="AlphaFoldDB" id="A0A0N0XKY9"/>
<dbReference type="SUPFAM" id="SSF46626">
    <property type="entry name" value="Cytochrome c"/>
    <property type="match status" value="2"/>
</dbReference>
<accession>A0A0N0XKY9</accession>
<evidence type="ECO:0000259" key="8">
    <source>
        <dbReference type="PROSITE" id="PS51007"/>
    </source>
</evidence>
<keyword evidence="2 6" id="KW-0349">Heme</keyword>
<organism evidence="9 10">
    <name type="scientific">Amantichitinum ursilacus</name>
    <dbReference type="NCBI Taxonomy" id="857265"/>
    <lineage>
        <taxon>Bacteria</taxon>
        <taxon>Pseudomonadati</taxon>
        <taxon>Pseudomonadota</taxon>
        <taxon>Betaproteobacteria</taxon>
        <taxon>Neisseriales</taxon>
        <taxon>Chitinibacteraceae</taxon>
        <taxon>Amantichitinum</taxon>
    </lineage>
</organism>
<dbReference type="RefSeq" id="WP_053938246.1">
    <property type="nucleotide sequence ID" value="NZ_LAQT01000009.1"/>
</dbReference>
<dbReference type="EMBL" id="LAQT01000009">
    <property type="protein sequence ID" value="KPC52778.1"/>
    <property type="molecule type" value="Genomic_DNA"/>
</dbReference>
<feature type="domain" description="Cytochrome c" evidence="8">
    <location>
        <begin position="70"/>
        <end position="150"/>
    </location>
</feature>
<evidence type="ECO:0000256" key="3">
    <source>
        <dbReference type="ARBA" id="ARBA00022723"/>
    </source>
</evidence>
<dbReference type="InterPro" id="IPR002323">
    <property type="entry name" value="Cyt_CIE"/>
</dbReference>
<gene>
    <name evidence="9" type="ORF">WG78_13065</name>
</gene>
<sequence>MSGSNASGVKSFVGLIVAALIGVPLFIFMVVKLFTAGSGVDLGLSTMTNEAISARLQPVGVSKVVDSAPPGSRTGKMVFEAVCIACHGAGLAGSPKFGDAGMWGPRIAKGFDTLIDHALHGFNAMPARGGAADLTDDEVKRAVAYMANAGGAKFVAPEPAAGAGGAIDPEVKGKEVFESTCKTCHGTGLLGAPTFGDKGQWAAKLNGKDPKAVIENVLKNGNGQMPVKGGYTGSDDEFRAAAHYMINHAK</sequence>
<dbReference type="GO" id="GO:0005506">
    <property type="term" value="F:iron ion binding"/>
    <property type="evidence" value="ECO:0007669"/>
    <property type="project" value="InterPro"/>
</dbReference>
<evidence type="ECO:0000256" key="4">
    <source>
        <dbReference type="ARBA" id="ARBA00022982"/>
    </source>
</evidence>
<dbReference type="InterPro" id="IPR036909">
    <property type="entry name" value="Cyt_c-like_dom_sf"/>
</dbReference>
<feature type="transmembrane region" description="Helical" evidence="7">
    <location>
        <begin position="12"/>
        <end position="34"/>
    </location>
</feature>
<keyword evidence="7" id="KW-0472">Membrane</keyword>
<protein>
    <submittedName>
        <fullName evidence="9">Cytochrome c-555</fullName>
    </submittedName>
</protein>
<keyword evidence="7" id="KW-0812">Transmembrane</keyword>
<feature type="domain" description="Cytochrome c" evidence="8">
    <location>
        <begin position="168"/>
        <end position="249"/>
    </location>
</feature>
<evidence type="ECO:0000256" key="1">
    <source>
        <dbReference type="ARBA" id="ARBA00022448"/>
    </source>
</evidence>
<dbReference type="OrthoDB" id="9814708at2"/>
<evidence type="ECO:0000256" key="2">
    <source>
        <dbReference type="ARBA" id="ARBA00022617"/>
    </source>
</evidence>
<evidence type="ECO:0000313" key="10">
    <source>
        <dbReference type="Proteomes" id="UP000037939"/>
    </source>
</evidence>
<dbReference type="PATRIC" id="fig|857265.3.peg.2691"/>